<evidence type="ECO:0000259" key="8">
    <source>
        <dbReference type="Pfam" id="PF00535"/>
    </source>
</evidence>
<keyword evidence="10" id="KW-1185">Reference proteome</keyword>
<name>A0A172XZY9_9FLAO</name>
<gene>
    <name evidence="9" type="ORF">A0O34_19575</name>
</gene>
<accession>A0A172XZY9</accession>
<protein>
    <submittedName>
        <fullName evidence="9">Glycosyl transferase family 2</fullName>
    </submittedName>
</protein>
<dbReference type="InterPro" id="IPR029044">
    <property type="entry name" value="Nucleotide-diphossugar_trans"/>
</dbReference>
<keyword evidence="6 7" id="KW-0472">Membrane</keyword>
<evidence type="ECO:0000256" key="3">
    <source>
        <dbReference type="ARBA" id="ARBA00022679"/>
    </source>
</evidence>
<evidence type="ECO:0000313" key="9">
    <source>
        <dbReference type="EMBL" id="ANF52578.1"/>
    </source>
</evidence>
<evidence type="ECO:0000256" key="2">
    <source>
        <dbReference type="ARBA" id="ARBA00022676"/>
    </source>
</evidence>
<dbReference type="RefSeq" id="WP_066758517.1">
    <property type="nucleotide sequence ID" value="NZ_CP015199.1"/>
</dbReference>
<dbReference type="EMBL" id="CP015199">
    <property type="protein sequence ID" value="ANF52578.1"/>
    <property type="molecule type" value="Genomic_DNA"/>
</dbReference>
<organism evidence="9 10">
    <name type="scientific">Chryseobacterium glaciei</name>
    <dbReference type="NCBI Taxonomy" id="1685010"/>
    <lineage>
        <taxon>Bacteria</taxon>
        <taxon>Pseudomonadati</taxon>
        <taxon>Bacteroidota</taxon>
        <taxon>Flavobacteriia</taxon>
        <taxon>Flavobacteriales</taxon>
        <taxon>Weeksellaceae</taxon>
        <taxon>Chryseobacterium group</taxon>
        <taxon>Chryseobacterium</taxon>
    </lineage>
</organism>
<keyword evidence="3 9" id="KW-0808">Transferase</keyword>
<dbReference type="CDD" id="cd04187">
    <property type="entry name" value="DPM1_like_bac"/>
    <property type="match status" value="1"/>
</dbReference>
<dbReference type="InterPro" id="IPR050256">
    <property type="entry name" value="Glycosyltransferase_2"/>
</dbReference>
<feature type="transmembrane region" description="Helical" evidence="7">
    <location>
        <begin position="261"/>
        <end position="289"/>
    </location>
</feature>
<keyword evidence="4 7" id="KW-0812">Transmembrane</keyword>
<evidence type="ECO:0000313" key="10">
    <source>
        <dbReference type="Proteomes" id="UP000077824"/>
    </source>
</evidence>
<dbReference type="PANTHER" id="PTHR48090:SF1">
    <property type="entry name" value="PROPHAGE BACTOPRENOL GLUCOSYL TRANSFERASE HOMOLOG"/>
    <property type="match status" value="1"/>
</dbReference>
<keyword evidence="2" id="KW-0328">Glycosyltransferase</keyword>
<feature type="domain" description="Glycosyltransferase 2-like" evidence="8">
    <location>
        <begin position="5"/>
        <end position="144"/>
    </location>
</feature>
<proteinExistence type="predicted"/>
<dbReference type="KEGG" id="chh:A0O34_19575"/>
<comment type="subcellular location">
    <subcellularLocation>
        <location evidence="1">Membrane</location>
        <topology evidence="1">Multi-pass membrane protein</topology>
    </subcellularLocation>
</comment>
<dbReference type="GO" id="GO:0016757">
    <property type="term" value="F:glycosyltransferase activity"/>
    <property type="evidence" value="ECO:0007669"/>
    <property type="project" value="UniProtKB-KW"/>
</dbReference>
<feature type="transmembrane region" description="Helical" evidence="7">
    <location>
        <begin position="231"/>
        <end position="255"/>
    </location>
</feature>
<dbReference type="GO" id="GO:0005886">
    <property type="term" value="C:plasma membrane"/>
    <property type="evidence" value="ECO:0007669"/>
    <property type="project" value="TreeGrafter"/>
</dbReference>
<dbReference type="PANTHER" id="PTHR48090">
    <property type="entry name" value="UNDECAPRENYL-PHOSPHATE 4-DEOXY-4-FORMAMIDO-L-ARABINOSE TRANSFERASE-RELATED"/>
    <property type="match status" value="1"/>
</dbReference>
<sequence>MKKISIVIPAYNEEGNVAMIHQKIKKVFEGLSNYDFEIIFVNDGSRDNTQQKLEELSRQFDEVKFIEFSRNFGHQPAVKAGMDNAHGNAVISMDGDLQHPPELIPEMIKKWEEGNDIVFTIRTYPKEISFFKRKTSDFFYKILSSLSDVNLTKGGGSDFRLMDANAVEVMRGLNEDDLFLRGLTSWMGFKQTGIDFTACERLSGESSYNLKKMITFAFTGITAFSVKPLSIAAYLGFLFSGVSVIGYILYVIYAFVVETEISGWASLIMTIVFFGGLQLIILGIIGIYLGKIFKQVKERPNYIIKNKNFQ</sequence>
<dbReference type="InterPro" id="IPR001173">
    <property type="entry name" value="Glyco_trans_2-like"/>
</dbReference>
<dbReference type="STRING" id="1685010.A0O34_19575"/>
<dbReference type="SUPFAM" id="SSF53448">
    <property type="entry name" value="Nucleotide-diphospho-sugar transferases"/>
    <property type="match status" value="1"/>
</dbReference>
<dbReference type="Proteomes" id="UP000077824">
    <property type="component" value="Chromosome"/>
</dbReference>
<evidence type="ECO:0000256" key="7">
    <source>
        <dbReference type="SAM" id="Phobius"/>
    </source>
</evidence>
<keyword evidence="5 7" id="KW-1133">Transmembrane helix</keyword>
<evidence type="ECO:0000256" key="6">
    <source>
        <dbReference type="ARBA" id="ARBA00023136"/>
    </source>
</evidence>
<evidence type="ECO:0000256" key="1">
    <source>
        <dbReference type="ARBA" id="ARBA00004141"/>
    </source>
</evidence>
<evidence type="ECO:0000256" key="4">
    <source>
        <dbReference type="ARBA" id="ARBA00022692"/>
    </source>
</evidence>
<evidence type="ECO:0000256" key="5">
    <source>
        <dbReference type="ARBA" id="ARBA00022989"/>
    </source>
</evidence>
<reference evidence="9 10" key="1">
    <citation type="submission" date="2016-04" db="EMBL/GenBank/DDBJ databases">
        <title>Complete Genome Sequence of Chryseobacterium sp. IHBB 10212.</title>
        <authorList>
            <person name="Pal M."/>
            <person name="Swarnkar M.K."/>
            <person name="Kaushal K."/>
            <person name="Chhibber S."/>
            <person name="Singh A.K."/>
            <person name="Gulati A."/>
        </authorList>
    </citation>
    <scope>NUCLEOTIDE SEQUENCE [LARGE SCALE GENOMIC DNA]</scope>
    <source>
        <strain evidence="9 10">IHBB 10212</strain>
    </source>
</reference>
<dbReference type="OrthoDB" id="9807778at2"/>
<dbReference type="Gene3D" id="3.90.550.10">
    <property type="entry name" value="Spore Coat Polysaccharide Biosynthesis Protein SpsA, Chain A"/>
    <property type="match status" value="1"/>
</dbReference>
<dbReference type="Pfam" id="PF00535">
    <property type="entry name" value="Glycos_transf_2"/>
    <property type="match status" value="1"/>
</dbReference>
<dbReference type="AlphaFoldDB" id="A0A172XZY9"/>